<dbReference type="PANTHER" id="PTHR48077">
    <property type="entry name" value="TRYPTOPHAN SYNTHASE-RELATED"/>
    <property type="match status" value="1"/>
</dbReference>
<accession>A0AAE3YR57</accession>
<dbReference type="PANTHER" id="PTHR48077:SF3">
    <property type="entry name" value="TRYPTOPHAN SYNTHASE"/>
    <property type="match status" value="1"/>
</dbReference>
<evidence type="ECO:0000256" key="4">
    <source>
        <dbReference type="ARBA" id="ARBA00009982"/>
    </source>
</evidence>
<name>A0AAE3YR57_9ACTN</name>
<gene>
    <name evidence="12" type="primary">trpB</name>
    <name evidence="14" type="ORF">J2S41_004883</name>
</gene>
<keyword evidence="7 12" id="KW-0822">Tryptophan biosynthesis</keyword>
<dbReference type="GO" id="GO:0005737">
    <property type="term" value="C:cytoplasm"/>
    <property type="evidence" value="ECO:0007669"/>
    <property type="project" value="TreeGrafter"/>
</dbReference>
<protein>
    <recommendedName>
        <fullName evidence="12">Tryptophan synthase beta chain</fullName>
        <ecNumber evidence="12">4.2.1.20</ecNumber>
    </recommendedName>
</protein>
<sequence length="413" mass="43405">MTAPTLPDVSGHFGRFGGRFVPEALVAALDELDAAYRSAKTDPAFQAEFAGLLRDYAGTPSLLYSAARLSARLGARVLLKREDLNHTGAHKVRNVLGQALLAKRMGKRRVIAETGAGQHGVASATAAALLDLDCVVYMGEVDTERQALNVARMRMLGATVVPVTNGSRTLKDALNEALRDWVASVQTTHYLLGTAAGPAPFPELVRDFVGGIGTEAREQCLALTGGLPDAVAACVGGGSNAIGIFHAFVPDEGVRLYGFEAGGDGVETGRHAASITGGTAGVLHGARTYILQDEDGQTVESHSISAGLDYPGVGPEHSWLHDIGRASYTPVTDREAMDAFQLLCRTEGIIPAIESAHALAGAIKVIPALRDELGREPVVIVNLSGRGDKDVHTAGAYFGILDQNETIVPEENL</sequence>
<keyword evidence="10 12" id="KW-0456">Lyase</keyword>
<evidence type="ECO:0000313" key="14">
    <source>
        <dbReference type="EMBL" id="MDR7278105.1"/>
    </source>
</evidence>
<dbReference type="Proteomes" id="UP001183643">
    <property type="component" value="Unassembled WGS sequence"/>
</dbReference>
<evidence type="ECO:0000256" key="2">
    <source>
        <dbReference type="ARBA" id="ARBA00002786"/>
    </source>
</evidence>
<dbReference type="PIRSF" id="PIRSF001413">
    <property type="entry name" value="Trp_syn_beta"/>
    <property type="match status" value="1"/>
</dbReference>
<organism evidence="14 15">
    <name type="scientific">Catenuloplanes atrovinosus</name>
    <dbReference type="NCBI Taxonomy" id="137266"/>
    <lineage>
        <taxon>Bacteria</taxon>
        <taxon>Bacillati</taxon>
        <taxon>Actinomycetota</taxon>
        <taxon>Actinomycetes</taxon>
        <taxon>Micromonosporales</taxon>
        <taxon>Micromonosporaceae</taxon>
        <taxon>Catenuloplanes</taxon>
    </lineage>
</organism>
<dbReference type="GO" id="GO:0004834">
    <property type="term" value="F:tryptophan synthase activity"/>
    <property type="evidence" value="ECO:0007669"/>
    <property type="project" value="UniProtKB-UniRule"/>
</dbReference>
<evidence type="ECO:0000256" key="8">
    <source>
        <dbReference type="ARBA" id="ARBA00022898"/>
    </source>
</evidence>
<comment type="similarity">
    <text evidence="4 12">Belongs to the TrpB family.</text>
</comment>
<dbReference type="InterPro" id="IPR023026">
    <property type="entry name" value="Trp_synth_beta/beta-like"/>
</dbReference>
<dbReference type="FunFam" id="3.40.50.1100:FF:000004">
    <property type="entry name" value="Tryptophan synthase beta chain"/>
    <property type="match status" value="1"/>
</dbReference>
<dbReference type="FunFam" id="3.40.50.1100:FF:000001">
    <property type="entry name" value="Tryptophan synthase beta chain"/>
    <property type="match status" value="1"/>
</dbReference>
<evidence type="ECO:0000256" key="11">
    <source>
        <dbReference type="ARBA" id="ARBA00049047"/>
    </source>
</evidence>
<dbReference type="HAMAP" id="MF_00133">
    <property type="entry name" value="Trp_synth_beta"/>
    <property type="match status" value="1"/>
</dbReference>
<dbReference type="Gene3D" id="3.40.50.1100">
    <property type="match status" value="2"/>
</dbReference>
<dbReference type="Pfam" id="PF00291">
    <property type="entry name" value="PALP"/>
    <property type="match status" value="1"/>
</dbReference>
<evidence type="ECO:0000256" key="10">
    <source>
        <dbReference type="ARBA" id="ARBA00023239"/>
    </source>
</evidence>
<dbReference type="RefSeq" id="WP_310370813.1">
    <property type="nucleotide sequence ID" value="NZ_JAVDYB010000001.1"/>
</dbReference>
<dbReference type="InterPro" id="IPR036052">
    <property type="entry name" value="TrpB-like_PALP_sf"/>
</dbReference>
<dbReference type="InterPro" id="IPR001926">
    <property type="entry name" value="TrpB-like_PALP"/>
</dbReference>
<dbReference type="AlphaFoldDB" id="A0AAE3YR57"/>
<evidence type="ECO:0000256" key="6">
    <source>
        <dbReference type="ARBA" id="ARBA00022605"/>
    </source>
</evidence>
<evidence type="ECO:0000256" key="1">
    <source>
        <dbReference type="ARBA" id="ARBA00001933"/>
    </source>
</evidence>
<comment type="catalytic activity">
    <reaction evidence="11 12">
        <text>(1S,2R)-1-C-(indol-3-yl)glycerol 3-phosphate + L-serine = D-glyceraldehyde 3-phosphate + L-tryptophan + H2O</text>
        <dbReference type="Rhea" id="RHEA:10532"/>
        <dbReference type="ChEBI" id="CHEBI:15377"/>
        <dbReference type="ChEBI" id="CHEBI:33384"/>
        <dbReference type="ChEBI" id="CHEBI:57912"/>
        <dbReference type="ChEBI" id="CHEBI:58866"/>
        <dbReference type="ChEBI" id="CHEBI:59776"/>
        <dbReference type="EC" id="4.2.1.20"/>
    </reaction>
</comment>
<feature type="modified residue" description="N6-(pyridoxal phosphate)lysine" evidence="12">
    <location>
        <position position="91"/>
    </location>
</feature>
<evidence type="ECO:0000256" key="7">
    <source>
        <dbReference type="ARBA" id="ARBA00022822"/>
    </source>
</evidence>
<proteinExistence type="inferred from homology"/>
<dbReference type="SUPFAM" id="SSF53686">
    <property type="entry name" value="Tryptophan synthase beta subunit-like PLP-dependent enzymes"/>
    <property type="match status" value="1"/>
</dbReference>
<comment type="subunit">
    <text evidence="5 12">Tetramer of two alpha and two beta chains.</text>
</comment>
<feature type="domain" description="Tryptophan synthase beta chain-like PALP" evidence="13">
    <location>
        <begin position="59"/>
        <end position="381"/>
    </location>
</feature>
<keyword evidence="15" id="KW-1185">Reference proteome</keyword>
<reference evidence="14" key="1">
    <citation type="submission" date="2023-07" db="EMBL/GenBank/DDBJ databases">
        <title>Sequencing the genomes of 1000 actinobacteria strains.</title>
        <authorList>
            <person name="Klenk H.-P."/>
        </authorList>
    </citation>
    <scope>NUCLEOTIDE SEQUENCE</scope>
    <source>
        <strain evidence="14">DSM 44707</strain>
    </source>
</reference>
<dbReference type="EC" id="4.2.1.20" evidence="12"/>
<keyword evidence="9 12" id="KW-0057">Aromatic amino acid biosynthesis</keyword>
<evidence type="ECO:0000256" key="5">
    <source>
        <dbReference type="ARBA" id="ARBA00011270"/>
    </source>
</evidence>
<keyword evidence="8 12" id="KW-0663">Pyridoxal phosphate</keyword>
<keyword evidence="6 12" id="KW-0028">Amino-acid biosynthesis</keyword>
<evidence type="ECO:0000313" key="15">
    <source>
        <dbReference type="Proteomes" id="UP001183643"/>
    </source>
</evidence>
<evidence type="ECO:0000259" key="13">
    <source>
        <dbReference type="Pfam" id="PF00291"/>
    </source>
</evidence>
<evidence type="ECO:0000256" key="12">
    <source>
        <dbReference type="HAMAP-Rule" id="MF_00133"/>
    </source>
</evidence>
<comment type="function">
    <text evidence="2 12">The beta subunit is responsible for the synthesis of L-tryptophan from indole and L-serine.</text>
</comment>
<dbReference type="NCBIfam" id="TIGR00263">
    <property type="entry name" value="trpB"/>
    <property type="match status" value="1"/>
</dbReference>
<evidence type="ECO:0000256" key="3">
    <source>
        <dbReference type="ARBA" id="ARBA00004733"/>
    </source>
</evidence>
<comment type="pathway">
    <text evidence="3 12">Amino-acid biosynthesis; L-tryptophan biosynthesis; L-tryptophan from chorismate: step 5/5.</text>
</comment>
<dbReference type="InterPro" id="IPR006654">
    <property type="entry name" value="Trp_synth_beta"/>
</dbReference>
<dbReference type="EMBL" id="JAVDYB010000001">
    <property type="protein sequence ID" value="MDR7278105.1"/>
    <property type="molecule type" value="Genomic_DNA"/>
</dbReference>
<comment type="cofactor">
    <cofactor evidence="1 12">
        <name>pyridoxal 5'-phosphate</name>
        <dbReference type="ChEBI" id="CHEBI:597326"/>
    </cofactor>
</comment>
<evidence type="ECO:0000256" key="9">
    <source>
        <dbReference type="ARBA" id="ARBA00023141"/>
    </source>
</evidence>
<comment type="caution">
    <text evidence="14">The sequence shown here is derived from an EMBL/GenBank/DDBJ whole genome shotgun (WGS) entry which is preliminary data.</text>
</comment>
<dbReference type="CDD" id="cd06446">
    <property type="entry name" value="Trp-synth_B"/>
    <property type="match status" value="1"/>
</dbReference>